<dbReference type="RefSeq" id="WP_184749793.1">
    <property type="nucleotide sequence ID" value="NZ_BAAAJR010000003.1"/>
</dbReference>
<dbReference type="PANTHER" id="PTHR33930">
    <property type="entry name" value="ALKYL HYDROPEROXIDE REDUCTASE AHPD"/>
    <property type="match status" value="1"/>
</dbReference>
<evidence type="ECO:0000313" key="3">
    <source>
        <dbReference type="Proteomes" id="UP000537775"/>
    </source>
</evidence>
<dbReference type="EMBL" id="JACHML010000001">
    <property type="protein sequence ID" value="MBB6390554.1"/>
    <property type="molecule type" value="Genomic_DNA"/>
</dbReference>
<dbReference type="InterPro" id="IPR004675">
    <property type="entry name" value="AhpD_core"/>
</dbReference>
<dbReference type="Gene3D" id="1.20.1290.10">
    <property type="entry name" value="AhpD-like"/>
    <property type="match status" value="1"/>
</dbReference>
<organism evidence="2 3">
    <name type="scientific">Microbacterium thalassium</name>
    <dbReference type="NCBI Taxonomy" id="362649"/>
    <lineage>
        <taxon>Bacteria</taxon>
        <taxon>Bacillati</taxon>
        <taxon>Actinomycetota</taxon>
        <taxon>Actinomycetes</taxon>
        <taxon>Micrococcales</taxon>
        <taxon>Microbacteriaceae</taxon>
        <taxon>Microbacterium</taxon>
    </lineage>
</organism>
<comment type="caution">
    <text evidence="2">The sequence shown here is derived from an EMBL/GenBank/DDBJ whole genome shotgun (WGS) entry which is preliminary data.</text>
</comment>
<dbReference type="PANTHER" id="PTHR33930:SF2">
    <property type="entry name" value="BLR3452 PROTEIN"/>
    <property type="match status" value="1"/>
</dbReference>
<evidence type="ECO:0000259" key="1">
    <source>
        <dbReference type="Pfam" id="PF02627"/>
    </source>
</evidence>
<keyword evidence="2" id="KW-0575">Peroxidase</keyword>
<proteinExistence type="predicted"/>
<dbReference type="AlphaFoldDB" id="A0A7X0FN97"/>
<gene>
    <name evidence="2" type="ORF">HD594_000867</name>
</gene>
<sequence length="123" mass="12434">MSKNFVEIESQVMDGMKALSAAIPGTINGFATMHKKALADGALDAATKELMALAIAIAIRCEGCIACHVKDALKAGATPEQVNETIGVAILMGGGPSVVYGGEAQTALAQFQATNATEAALVG</sequence>
<dbReference type="GO" id="GO:0051920">
    <property type="term" value="F:peroxiredoxin activity"/>
    <property type="evidence" value="ECO:0007669"/>
    <property type="project" value="InterPro"/>
</dbReference>
<dbReference type="NCBIfam" id="TIGR00778">
    <property type="entry name" value="ahpD_dom"/>
    <property type="match status" value="1"/>
</dbReference>
<keyword evidence="3" id="KW-1185">Reference proteome</keyword>
<dbReference type="InterPro" id="IPR003779">
    <property type="entry name" value="CMD-like"/>
</dbReference>
<reference evidence="2 3" key="1">
    <citation type="submission" date="2020-08" db="EMBL/GenBank/DDBJ databases">
        <title>Sequencing the genomes of 1000 actinobacteria strains.</title>
        <authorList>
            <person name="Klenk H.-P."/>
        </authorList>
    </citation>
    <scope>NUCLEOTIDE SEQUENCE [LARGE SCALE GENOMIC DNA]</scope>
    <source>
        <strain evidence="2 3">DSM 12511</strain>
    </source>
</reference>
<dbReference type="Proteomes" id="UP000537775">
    <property type="component" value="Unassembled WGS sequence"/>
</dbReference>
<keyword evidence="2" id="KW-0560">Oxidoreductase</keyword>
<dbReference type="InterPro" id="IPR029032">
    <property type="entry name" value="AhpD-like"/>
</dbReference>
<accession>A0A7X0FN97</accession>
<feature type="domain" description="Carboxymuconolactone decarboxylase-like" evidence="1">
    <location>
        <begin position="28"/>
        <end position="99"/>
    </location>
</feature>
<dbReference type="SUPFAM" id="SSF69118">
    <property type="entry name" value="AhpD-like"/>
    <property type="match status" value="1"/>
</dbReference>
<protein>
    <submittedName>
        <fullName evidence="2">AhpD family alkylhydroperoxidase</fullName>
    </submittedName>
</protein>
<dbReference type="Pfam" id="PF02627">
    <property type="entry name" value="CMD"/>
    <property type="match status" value="1"/>
</dbReference>
<evidence type="ECO:0000313" key="2">
    <source>
        <dbReference type="EMBL" id="MBB6390554.1"/>
    </source>
</evidence>
<name>A0A7X0FN97_9MICO</name>